<dbReference type="RefSeq" id="WP_005000308.1">
    <property type="nucleotide sequence ID" value="NZ_CH672427.1"/>
</dbReference>
<name>A4BQC5_9GAMM</name>
<dbReference type="EMBL" id="AAOF01000004">
    <property type="protein sequence ID" value="EAR22280.1"/>
    <property type="molecule type" value="Genomic_DNA"/>
</dbReference>
<gene>
    <name evidence="1" type="ORF">NB231_05205</name>
</gene>
<keyword evidence="2" id="KW-1185">Reference proteome</keyword>
<evidence type="ECO:0000313" key="2">
    <source>
        <dbReference type="Proteomes" id="UP000003374"/>
    </source>
</evidence>
<dbReference type="Proteomes" id="UP000003374">
    <property type="component" value="Unassembled WGS sequence"/>
</dbReference>
<accession>A4BQC5</accession>
<dbReference type="HOGENOM" id="CLU_2917976_0_0_6"/>
<protein>
    <submittedName>
        <fullName evidence="1">Uncharacterized protein</fullName>
    </submittedName>
</protein>
<sequence>MRKAGRFSVIWRAPSFKEQADSLGQGFLIVFGREVIMRIVCDDLFSQGALGKQGISGDIAP</sequence>
<dbReference type="AlphaFoldDB" id="A4BQC5"/>
<evidence type="ECO:0000313" key="1">
    <source>
        <dbReference type="EMBL" id="EAR22280.1"/>
    </source>
</evidence>
<proteinExistence type="predicted"/>
<reference evidence="1 2" key="1">
    <citation type="submission" date="2006-02" db="EMBL/GenBank/DDBJ databases">
        <authorList>
            <person name="Waterbury J."/>
            <person name="Ferriera S."/>
            <person name="Johnson J."/>
            <person name="Kravitz S."/>
            <person name="Halpern A."/>
            <person name="Remington K."/>
            <person name="Beeson K."/>
            <person name="Tran B."/>
            <person name="Rogers Y.-H."/>
            <person name="Friedman R."/>
            <person name="Venter J.C."/>
        </authorList>
    </citation>
    <scope>NUCLEOTIDE SEQUENCE [LARGE SCALE GENOMIC DNA]</scope>
    <source>
        <strain evidence="1 2">Nb-231</strain>
    </source>
</reference>
<organism evidence="1 2">
    <name type="scientific">Nitrococcus mobilis Nb-231</name>
    <dbReference type="NCBI Taxonomy" id="314278"/>
    <lineage>
        <taxon>Bacteria</taxon>
        <taxon>Pseudomonadati</taxon>
        <taxon>Pseudomonadota</taxon>
        <taxon>Gammaproteobacteria</taxon>
        <taxon>Chromatiales</taxon>
        <taxon>Ectothiorhodospiraceae</taxon>
        <taxon>Nitrococcus</taxon>
    </lineage>
</organism>
<comment type="caution">
    <text evidence="1">The sequence shown here is derived from an EMBL/GenBank/DDBJ whole genome shotgun (WGS) entry which is preliminary data.</text>
</comment>